<feature type="compositionally biased region" description="Low complexity" evidence="1">
    <location>
        <begin position="539"/>
        <end position="557"/>
    </location>
</feature>
<proteinExistence type="predicted"/>
<name>T1FUD8_HELRO</name>
<feature type="compositionally biased region" description="Pro residues" evidence="1">
    <location>
        <begin position="765"/>
        <end position="774"/>
    </location>
</feature>
<feature type="compositionally biased region" description="Polar residues" evidence="1">
    <location>
        <begin position="413"/>
        <end position="428"/>
    </location>
</feature>
<feature type="compositionally biased region" description="Polar residues" evidence="1">
    <location>
        <begin position="558"/>
        <end position="571"/>
    </location>
</feature>
<evidence type="ECO:0000256" key="1">
    <source>
        <dbReference type="SAM" id="MobiDB-lite"/>
    </source>
</evidence>
<accession>T1FUD8</accession>
<protein>
    <submittedName>
        <fullName evidence="2 3">Uncharacterized protein</fullName>
    </submittedName>
</protein>
<reference evidence="4" key="1">
    <citation type="submission" date="2012-12" db="EMBL/GenBank/DDBJ databases">
        <authorList>
            <person name="Hellsten U."/>
            <person name="Grimwood J."/>
            <person name="Chapman J.A."/>
            <person name="Shapiro H."/>
            <person name="Aerts A."/>
            <person name="Otillar R.P."/>
            <person name="Terry A.Y."/>
            <person name="Boore J.L."/>
            <person name="Simakov O."/>
            <person name="Marletaz F."/>
            <person name="Cho S.-J."/>
            <person name="Edsinger-Gonzales E."/>
            <person name="Havlak P."/>
            <person name="Kuo D.-H."/>
            <person name="Larsson T."/>
            <person name="Lv J."/>
            <person name="Arendt D."/>
            <person name="Savage R."/>
            <person name="Osoegawa K."/>
            <person name="de Jong P."/>
            <person name="Lindberg D.R."/>
            <person name="Seaver E.C."/>
            <person name="Weisblat D.A."/>
            <person name="Putnam N.H."/>
            <person name="Grigoriev I.V."/>
            <person name="Rokhsar D.S."/>
        </authorList>
    </citation>
    <scope>NUCLEOTIDE SEQUENCE</scope>
</reference>
<feature type="region of interest" description="Disordered" evidence="1">
    <location>
        <begin position="696"/>
        <end position="718"/>
    </location>
</feature>
<dbReference type="KEGG" id="hro:HELRODRAFT_192878"/>
<dbReference type="EnsemblMetazoa" id="HelroT192878">
    <property type="protein sequence ID" value="HelroP192878"/>
    <property type="gene ID" value="HelroG192878"/>
</dbReference>
<evidence type="ECO:0000313" key="3">
    <source>
        <dbReference type="EnsemblMetazoa" id="HelroP192878"/>
    </source>
</evidence>
<feature type="region of interest" description="Disordered" evidence="1">
    <location>
        <begin position="937"/>
        <end position="974"/>
    </location>
</feature>
<feature type="compositionally biased region" description="Low complexity" evidence="1">
    <location>
        <begin position="862"/>
        <end position="875"/>
    </location>
</feature>
<feature type="region of interest" description="Disordered" evidence="1">
    <location>
        <begin position="744"/>
        <end position="779"/>
    </location>
</feature>
<keyword evidence="4" id="KW-1185">Reference proteome</keyword>
<reference evidence="2 4" key="2">
    <citation type="journal article" date="2013" name="Nature">
        <title>Insights into bilaterian evolution from three spiralian genomes.</title>
        <authorList>
            <person name="Simakov O."/>
            <person name="Marletaz F."/>
            <person name="Cho S.J."/>
            <person name="Edsinger-Gonzales E."/>
            <person name="Havlak P."/>
            <person name="Hellsten U."/>
            <person name="Kuo D.H."/>
            <person name="Larsson T."/>
            <person name="Lv J."/>
            <person name="Arendt D."/>
            <person name="Savage R."/>
            <person name="Osoegawa K."/>
            <person name="de Jong P."/>
            <person name="Grimwood J."/>
            <person name="Chapman J.A."/>
            <person name="Shapiro H."/>
            <person name="Aerts A."/>
            <person name="Otillar R.P."/>
            <person name="Terry A.Y."/>
            <person name="Boore J.L."/>
            <person name="Grigoriev I.V."/>
            <person name="Lindberg D.R."/>
            <person name="Seaver E.C."/>
            <person name="Weisblat D.A."/>
            <person name="Putnam N.H."/>
            <person name="Rokhsar D.S."/>
        </authorList>
    </citation>
    <scope>NUCLEOTIDE SEQUENCE</scope>
</reference>
<feature type="region of interest" description="Disordered" evidence="1">
    <location>
        <begin position="532"/>
        <end position="573"/>
    </location>
</feature>
<gene>
    <name evidence="3" type="primary">20212434</name>
    <name evidence="2" type="ORF">HELRODRAFT_192878</name>
</gene>
<feature type="compositionally biased region" description="Polar residues" evidence="1">
    <location>
        <begin position="435"/>
        <end position="445"/>
    </location>
</feature>
<evidence type="ECO:0000313" key="2">
    <source>
        <dbReference type="EMBL" id="ESN99620.1"/>
    </source>
</evidence>
<feature type="compositionally biased region" description="Low complexity" evidence="1">
    <location>
        <begin position="746"/>
        <end position="764"/>
    </location>
</feature>
<dbReference type="EMBL" id="AMQM01005842">
    <property type="status" value="NOT_ANNOTATED_CDS"/>
    <property type="molecule type" value="Genomic_DNA"/>
</dbReference>
<dbReference type="InParanoid" id="T1FUD8"/>
<organism evidence="3 4">
    <name type="scientific">Helobdella robusta</name>
    <name type="common">Californian leech</name>
    <dbReference type="NCBI Taxonomy" id="6412"/>
    <lineage>
        <taxon>Eukaryota</taxon>
        <taxon>Metazoa</taxon>
        <taxon>Spiralia</taxon>
        <taxon>Lophotrochozoa</taxon>
        <taxon>Annelida</taxon>
        <taxon>Clitellata</taxon>
        <taxon>Hirudinea</taxon>
        <taxon>Rhynchobdellida</taxon>
        <taxon>Glossiphoniidae</taxon>
        <taxon>Helobdella</taxon>
    </lineage>
</organism>
<feature type="compositionally biased region" description="Low complexity" evidence="1">
    <location>
        <begin position="940"/>
        <end position="968"/>
    </location>
</feature>
<dbReference type="RefSeq" id="XP_009022376.1">
    <property type="nucleotide sequence ID" value="XM_009024128.1"/>
</dbReference>
<sequence>MWKKCSHFVFEYVAPPKPKDRTTDIKPAEDIVRLKPQEPTPEPQITTTTSHDPLRAIDLISKGQYPLLVSVTAVGDSDGVMRSRWMLLVHCAGYSWLSNAIQCSGPQLEKYLCRADSVLKLIEEDRKKCKEAKSTDDDRNDFVDNIISNNAVFLARNDSNVATTSENINNNNNNNIKNKNKNGINNNILVASLVNVDKNDVARLGLLVLVPLRSSCTFQLISRERITNMFSTSINNINNNNYNNKINNNYINNNYINNNNNNNYNISNNNINSKNISNNINNNKYLNSQPNVSSTVSENYKMTSSKDSVSHDQFISPKPNRKKQYKTIFDLVNEPAAATTTNNINIIHNNNNNLNSKSCNNINKGELDDDLSKQQLVHLMVHSSLSLSKNSNTLDFLENIRPKNYKRPERTAPSKTTPYNNSKSTAKCSTKPLLSASTPTLSVDPTASLMRPPQTQPTTKCGAVNNSSNITKTKSTKKFTLLKWRKSKSKTLEATMAASTNDINADLNRHSLNSELHKAKLYAYLIDQTNKTNTTTNEPQQISPPQQKEQQQTPQRPTSVSNLPPSSTSRLSDVMGSLMNLSSAVFDEQHKNGNFTKFVPNQINRRLTENFDESGRTDDSADLLSRSLPFSLNQYVINARERKASADTRDESVRPTSCYLNEQVSHVENMKMLKKKVRLAGKSRHILQTACVEEDEQMEVHDEESQPASPLNLTSPTGHGAKPFALGVKALKGCNVSSSAYDVRGQQLHQPSHQSSHQPSHQSPHQPPNQPPHQPSRQTFQQQLKQLPQKRNKFFKLFGSFVNISSGNKENDAKNCSKNISKCKNVEIALADYPTATLYANVSKVRTNPYCNINSYYSVNSNNNNNNNNVNNNNNKTKKNVDNSNSSKMLDFCNTDLNRVVQPLSKSCYDLSYVHRYENIEFDADDRPIVDMYSVVKTQNNNKNRSGNNNNKPRKNNNINSSQNVDNNLKNTGNKCRYSSELSDYSSFNKNEFTPTSTINNNNGNYIINNNNNNKHSNKTTTNLNTNINKSVFSVNKLPESQNCHKYQEDDAGYRSKDGSRDFLNCSLEWIDKLENVPAGSSVDRRVIAYL</sequence>
<feature type="compositionally biased region" description="Polar residues" evidence="1">
    <location>
        <begin position="706"/>
        <end position="717"/>
    </location>
</feature>
<feature type="region of interest" description="Disordered" evidence="1">
    <location>
        <begin position="862"/>
        <end position="883"/>
    </location>
</feature>
<reference evidence="3" key="3">
    <citation type="submission" date="2015-06" db="UniProtKB">
        <authorList>
            <consortium name="EnsemblMetazoa"/>
        </authorList>
    </citation>
    <scope>IDENTIFICATION</scope>
</reference>
<dbReference type="EMBL" id="KB097106">
    <property type="protein sequence ID" value="ESN99620.1"/>
    <property type="molecule type" value="Genomic_DNA"/>
</dbReference>
<dbReference type="HOGENOM" id="CLU_284580_0_0_1"/>
<dbReference type="GeneID" id="20212434"/>
<dbReference type="AlphaFoldDB" id="T1FUD8"/>
<dbReference type="Proteomes" id="UP000015101">
    <property type="component" value="Unassembled WGS sequence"/>
</dbReference>
<feature type="region of interest" description="Disordered" evidence="1">
    <location>
        <begin position="405"/>
        <end position="469"/>
    </location>
</feature>
<evidence type="ECO:0000313" key="4">
    <source>
        <dbReference type="Proteomes" id="UP000015101"/>
    </source>
</evidence>
<dbReference type="CTD" id="20212434"/>